<accession>A0A2H1EDR9</accession>
<keyword evidence="3" id="KW-1003">Cell membrane</keyword>
<evidence type="ECO:0000313" key="9">
    <source>
        <dbReference type="Proteomes" id="UP000232412"/>
    </source>
</evidence>
<evidence type="ECO:0000313" key="8">
    <source>
        <dbReference type="EMBL" id="SHO42470.1"/>
    </source>
</evidence>
<organism evidence="8 9">
    <name type="scientific">Nitrosotalea sinensis</name>
    <dbReference type="NCBI Taxonomy" id="1499975"/>
    <lineage>
        <taxon>Archaea</taxon>
        <taxon>Nitrososphaerota</taxon>
        <taxon>Nitrososphaeria</taxon>
        <taxon>Nitrosotaleales</taxon>
        <taxon>Nitrosotaleaceae</taxon>
        <taxon>Nitrosotalea</taxon>
    </lineage>
</organism>
<dbReference type="PANTHER" id="PTHR33508:SF1">
    <property type="entry name" value="UPF0056 MEMBRANE PROTEIN YHCE"/>
    <property type="match status" value="1"/>
</dbReference>
<comment type="similarity">
    <text evidence="2 7">Belongs to the UPF0056 (MarC) family.</text>
</comment>
<dbReference type="Proteomes" id="UP000232412">
    <property type="component" value="Unassembled WGS sequence"/>
</dbReference>
<reference evidence="9" key="1">
    <citation type="submission" date="2016-12" db="EMBL/GenBank/DDBJ databases">
        <authorList>
            <person name="Herbold C."/>
        </authorList>
    </citation>
    <scope>NUCLEOTIDE SEQUENCE [LARGE SCALE GENOMIC DNA]</scope>
</reference>
<evidence type="ECO:0000256" key="1">
    <source>
        <dbReference type="ARBA" id="ARBA00004651"/>
    </source>
</evidence>
<feature type="transmembrane region" description="Helical" evidence="7">
    <location>
        <begin position="12"/>
        <end position="32"/>
    </location>
</feature>
<keyword evidence="5 7" id="KW-1133">Transmembrane helix</keyword>
<evidence type="ECO:0000256" key="5">
    <source>
        <dbReference type="ARBA" id="ARBA00022989"/>
    </source>
</evidence>
<keyword evidence="4 7" id="KW-0812">Transmembrane</keyword>
<comment type="subcellular location">
    <subcellularLocation>
        <location evidence="1 7">Cell membrane</location>
        <topology evidence="1 7">Multi-pass membrane protein</topology>
    </subcellularLocation>
</comment>
<keyword evidence="9" id="KW-1185">Reference proteome</keyword>
<keyword evidence="6 7" id="KW-0472">Membrane</keyword>
<feature type="transmembrane region" description="Helical" evidence="7">
    <location>
        <begin position="70"/>
        <end position="90"/>
    </location>
</feature>
<dbReference type="AlphaFoldDB" id="A0A2H1EDR9"/>
<proteinExistence type="inferred from homology"/>
<evidence type="ECO:0000256" key="6">
    <source>
        <dbReference type="ARBA" id="ARBA00023136"/>
    </source>
</evidence>
<evidence type="ECO:0000256" key="4">
    <source>
        <dbReference type="ARBA" id="ARBA00022692"/>
    </source>
</evidence>
<dbReference type="NCBIfam" id="TIGR00427">
    <property type="entry name" value="NAAT family transporter"/>
    <property type="match status" value="1"/>
</dbReference>
<protein>
    <recommendedName>
        <fullName evidence="7">UPF0056 membrane protein</fullName>
    </recommendedName>
</protein>
<evidence type="ECO:0000256" key="3">
    <source>
        <dbReference type="ARBA" id="ARBA00022475"/>
    </source>
</evidence>
<name>A0A2H1EDR9_9ARCH</name>
<dbReference type="GO" id="GO:0005886">
    <property type="term" value="C:plasma membrane"/>
    <property type="evidence" value="ECO:0007669"/>
    <property type="project" value="UniProtKB-SubCell"/>
</dbReference>
<dbReference type="PANTHER" id="PTHR33508">
    <property type="entry name" value="UPF0056 MEMBRANE PROTEIN YHCE"/>
    <property type="match status" value="1"/>
</dbReference>
<gene>
    <name evidence="8" type="ORF">NSIN_10008</name>
</gene>
<feature type="transmembrane region" description="Helical" evidence="7">
    <location>
        <begin position="135"/>
        <end position="155"/>
    </location>
</feature>
<dbReference type="InterPro" id="IPR002771">
    <property type="entry name" value="Multi_antbiot-R_MarC"/>
</dbReference>
<evidence type="ECO:0000256" key="2">
    <source>
        <dbReference type="ARBA" id="ARBA00009784"/>
    </source>
</evidence>
<feature type="transmembrane region" description="Helical" evidence="7">
    <location>
        <begin position="111"/>
        <end position="129"/>
    </location>
</feature>
<dbReference type="Pfam" id="PF01914">
    <property type="entry name" value="MarC"/>
    <property type="match status" value="1"/>
</dbReference>
<evidence type="ECO:0000256" key="7">
    <source>
        <dbReference type="RuleBase" id="RU362048"/>
    </source>
</evidence>
<sequence>MVQDFLADLVKSIVTLLVVIDPIASVPIIIALTGKMEKKQRTSVSNVTIVTVAILLFVFAFVGSTILSTFGISIFSFMIAGGVLLFLVSIELLTHGEWRFGSQSLQDESGIVPLAFPLLAGPGALTLVILSFETYGMWVTIISIAVVLGITYAILRSVSPIYRLLGKRGSMIVTRIFAIIIAAFAVQFVIDGIKQVFH</sequence>
<dbReference type="RefSeq" id="WP_101008785.1">
    <property type="nucleotide sequence ID" value="NZ_FRFC01000001.1"/>
</dbReference>
<dbReference type="OrthoDB" id="10856at2157"/>
<dbReference type="EMBL" id="FRFC01000001">
    <property type="protein sequence ID" value="SHO42470.1"/>
    <property type="molecule type" value="Genomic_DNA"/>
</dbReference>
<feature type="transmembrane region" description="Helical" evidence="7">
    <location>
        <begin position="176"/>
        <end position="197"/>
    </location>
</feature>
<feature type="transmembrane region" description="Helical" evidence="7">
    <location>
        <begin position="44"/>
        <end position="64"/>
    </location>
</feature>